<dbReference type="GO" id="GO:0006814">
    <property type="term" value="P:sodium ion transport"/>
    <property type="evidence" value="ECO:0007669"/>
    <property type="project" value="UniProtKB-KW"/>
</dbReference>
<evidence type="ECO:0000256" key="5">
    <source>
        <dbReference type="ARBA" id="ARBA00023201"/>
    </source>
</evidence>
<accession>A0A369K9U0</accession>
<feature type="transmembrane region" description="Helical" evidence="6">
    <location>
        <begin position="181"/>
        <end position="199"/>
    </location>
</feature>
<sequence>MVYSSLLMFGFVFAQTLVGPEMTSIRTTIHGLASFCLAYIMLGVGIEFQLPKKNTHRDHLVAILGSVCPWLLCSLLFFFMFPYPEANWWKSCLLLGCFAAPTSAGILFSMLEAGGLSKTWVFKKAKILAILDDLYTLILLIPIRLLNFGFSPYLFITISIILALFGLVWKRSNHFNLPHSNLFKVAYAVLITAVCHILQTQGVDLDVLVPAFTLGALIKEKDDRVEQQDWIDKLITSSFMLLVGASMPPLLQFLLQERQIWQLLFQTILLTQVANIGKAVSALFYSDEASPKERLALAVSMLPRGEVGAGVLILASTNGTREAPATIAILSLALNLVLTGFFTQIVCKLSKKEKKA</sequence>
<evidence type="ECO:0000313" key="8">
    <source>
        <dbReference type="Proteomes" id="UP000253816"/>
    </source>
</evidence>
<feature type="transmembrane region" description="Helical" evidence="6">
    <location>
        <begin position="30"/>
        <end position="48"/>
    </location>
</feature>
<organism evidence="7 8">
    <name type="scientific">Candidatus Similichlamydia laticola</name>
    <dbReference type="NCBI Taxonomy" id="2170265"/>
    <lineage>
        <taxon>Bacteria</taxon>
        <taxon>Pseudomonadati</taxon>
        <taxon>Chlamydiota</taxon>
        <taxon>Chlamydiia</taxon>
        <taxon>Parachlamydiales</taxon>
        <taxon>Candidatus Parilichlamydiaceae</taxon>
        <taxon>Candidatus Similichlamydia</taxon>
    </lineage>
</organism>
<reference evidence="7 8" key="1">
    <citation type="submission" date="2018-07" db="EMBL/GenBank/DDBJ databases">
        <title>Comparative genomics of the Candidatus Parilichlamydiaceae reveals evidence of convergent evolution and genome reduction in the phylum Chlamydiae.</title>
        <authorList>
            <person name="Taylor-Brown A."/>
            <person name="Polkinghorne A."/>
        </authorList>
    </citation>
    <scope>NUCLEOTIDE SEQUENCE [LARGE SCALE GENOMIC DNA]</scope>
    <source>
        <strain evidence="7 8">Hat2</strain>
    </source>
</reference>
<protein>
    <submittedName>
        <fullName evidence="7">Putative Na+/H+ exchange protein</fullName>
    </submittedName>
</protein>
<evidence type="ECO:0000256" key="2">
    <source>
        <dbReference type="ARBA" id="ARBA00022449"/>
    </source>
</evidence>
<dbReference type="Proteomes" id="UP000253816">
    <property type="component" value="Unassembled WGS sequence"/>
</dbReference>
<evidence type="ECO:0000256" key="1">
    <source>
        <dbReference type="ARBA" id="ARBA00022448"/>
    </source>
</evidence>
<evidence type="ECO:0000256" key="3">
    <source>
        <dbReference type="ARBA" id="ARBA00023053"/>
    </source>
</evidence>
<keyword evidence="5" id="KW-0739">Sodium transport</keyword>
<proteinExistence type="predicted"/>
<keyword evidence="6" id="KW-1133">Transmembrane helix</keyword>
<feature type="transmembrane region" description="Helical" evidence="6">
    <location>
        <begin position="152"/>
        <end position="169"/>
    </location>
</feature>
<dbReference type="InterPro" id="IPR038770">
    <property type="entry name" value="Na+/solute_symporter_sf"/>
</dbReference>
<feature type="transmembrane region" description="Helical" evidence="6">
    <location>
        <begin position="93"/>
        <end position="115"/>
    </location>
</feature>
<gene>
    <name evidence="7" type="ORF">HAT2_00534</name>
</gene>
<keyword evidence="3" id="KW-0915">Sodium</keyword>
<feature type="transmembrane region" description="Helical" evidence="6">
    <location>
        <begin position="325"/>
        <end position="347"/>
    </location>
</feature>
<keyword evidence="2" id="KW-0050">Antiport</keyword>
<feature type="transmembrane region" description="Helical" evidence="6">
    <location>
        <begin position="263"/>
        <end position="285"/>
    </location>
</feature>
<feature type="transmembrane region" description="Helical" evidence="6">
    <location>
        <begin position="234"/>
        <end position="251"/>
    </location>
</feature>
<comment type="caution">
    <text evidence="7">The sequence shown here is derived from an EMBL/GenBank/DDBJ whole genome shotgun (WGS) entry which is preliminary data.</text>
</comment>
<keyword evidence="8" id="KW-1185">Reference proteome</keyword>
<evidence type="ECO:0000256" key="4">
    <source>
        <dbReference type="ARBA" id="ARBA00023065"/>
    </source>
</evidence>
<keyword evidence="1" id="KW-0813">Transport</keyword>
<keyword evidence="6" id="KW-0812">Transmembrane</keyword>
<feature type="transmembrane region" description="Helical" evidence="6">
    <location>
        <begin position="60"/>
        <end position="81"/>
    </location>
</feature>
<keyword evidence="4" id="KW-0406">Ion transport</keyword>
<dbReference type="EMBL" id="QQBG01000017">
    <property type="protein sequence ID" value="RDB31361.1"/>
    <property type="molecule type" value="Genomic_DNA"/>
</dbReference>
<dbReference type="AlphaFoldDB" id="A0A369K9U0"/>
<evidence type="ECO:0000313" key="7">
    <source>
        <dbReference type="EMBL" id="RDB31361.1"/>
    </source>
</evidence>
<name>A0A369K9U0_9BACT</name>
<dbReference type="PANTHER" id="PTHR43562">
    <property type="entry name" value="NAPA-TYPE SODIUM/HYDROGEN ANTIPORTER"/>
    <property type="match status" value="1"/>
</dbReference>
<dbReference type="PANTHER" id="PTHR43562:SF3">
    <property type="entry name" value="SODIUM ION_PROTON EXCHANGER (EUROFUNG)"/>
    <property type="match status" value="1"/>
</dbReference>
<dbReference type="Gene3D" id="1.20.1530.20">
    <property type="match status" value="1"/>
</dbReference>
<keyword evidence="6" id="KW-0472">Membrane</keyword>
<dbReference type="GO" id="GO:0015297">
    <property type="term" value="F:antiporter activity"/>
    <property type="evidence" value="ECO:0007669"/>
    <property type="project" value="UniProtKB-KW"/>
</dbReference>
<feature type="transmembrane region" description="Helical" evidence="6">
    <location>
        <begin position="127"/>
        <end position="146"/>
    </location>
</feature>
<evidence type="ECO:0000256" key="6">
    <source>
        <dbReference type="SAM" id="Phobius"/>
    </source>
</evidence>